<dbReference type="InterPro" id="IPR023214">
    <property type="entry name" value="HAD_sf"/>
</dbReference>
<dbReference type="AlphaFoldDB" id="A0A0M0JQI2"/>
<dbReference type="Proteomes" id="UP000037460">
    <property type="component" value="Unassembled WGS sequence"/>
</dbReference>
<name>A0A0M0JQI2_9EUKA</name>
<dbReference type="EMBL" id="JWZX01002554">
    <property type="protein sequence ID" value="KOO28552.1"/>
    <property type="molecule type" value="Genomic_DNA"/>
</dbReference>
<proteinExistence type="predicted"/>
<dbReference type="Gene3D" id="3.40.50.1000">
    <property type="entry name" value="HAD superfamily/HAD-like"/>
    <property type="match status" value="1"/>
</dbReference>
<evidence type="ECO:0000313" key="1">
    <source>
        <dbReference type="EMBL" id="KOO28552.1"/>
    </source>
</evidence>
<comment type="caution">
    <text evidence="1">The sequence shown here is derived from an EMBL/GenBank/DDBJ whole genome shotgun (WGS) entry which is preliminary data.</text>
</comment>
<keyword evidence="2" id="KW-1185">Reference proteome</keyword>
<reference evidence="2" key="1">
    <citation type="journal article" date="2015" name="PLoS Genet.">
        <title>Genome Sequence and Transcriptome Analyses of Chrysochromulina tobin: Metabolic Tools for Enhanced Algal Fitness in the Prominent Order Prymnesiales (Haptophyceae).</title>
        <authorList>
            <person name="Hovde B.T."/>
            <person name="Deodato C.R."/>
            <person name="Hunsperger H.M."/>
            <person name="Ryken S.A."/>
            <person name="Yost W."/>
            <person name="Jha R.K."/>
            <person name="Patterson J."/>
            <person name="Monnat R.J. Jr."/>
            <person name="Barlow S.B."/>
            <person name="Starkenburg S.R."/>
            <person name="Cattolico R.A."/>
        </authorList>
    </citation>
    <scope>NUCLEOTIDE SEQUENCE</scope>
    <source>
        <strain evidence="2">CCMP291</strain>
    </source>
</reference>
<protein>
    <submittedName>
        <fullName evidence="1">Uncharacterized protein</fullName>
    </submittedName>
</protein>
<accession>A0A0M0JQI2</accession>
<evidence type="ECO:0000313" key="2">
    <source>
        <dbReference type="Proteomes" id="UP000037460"/>
    </source>
</evidence>
<organism evidence="1 2">
    <name type="scientific">Chrysochromulina tobinii</name>
    <dbReference type="NCBI Taxonomy" id="1460289"/>
    <lineage>
        <taxon>Eukaryota</taxon>
        <taxon>Haptista</taxon>
        <taxon>Haptophyta</taxon>
        <taxon>Prymnesiophyceae</taxon>
        <taxon>Prymnesiales</taxon>
        <taxon>Chrysochromulinaceae</taxon>
        <taxon>Chrysochromulina</taxon>
    </lineage>
</organism>
<gene>
    <name evidence="1" type="ORF">Ctob_013637</name>
</gene>
<dbReference type="OrthoDB" id="417952at2759"/>
<sequence>MAHASEMAEEPWRAGARGSWTGGDWEQLQGIGPDDLPNWLAFKMKALRPHVETGYESLLLIRLCVDEALAAQRASSSGARPLTPGEIGANWGDMRDVLLARYALPQQKAIETLGAARDAWIESDPEGWLSANSFYPGVIEAVRAAVADGSADVHILTTKQRRFAQELMRSAGLELEDAHEDANVFGLGSGPKVQTLRALQQAHPSSVLSFVEDRVQTLRTVANEPSLFGCRLYFAHWGYSDSEQRAAAASMPRVRTLSRSDELAELLAGQRSSNADWRDRG</sequence>